<dbReference type="AlphaFoldDB" id="A0A6J6C2U0"/>
<organism evidence="1">
    <name type="scientific">freshwater metagenome</name>
    <dbReference type="NCBI Taxonomy" id="449393"/>
    <lineage>
        <taxon>unclassified sequences</taxon>
        <taxon>metagenomes</taxon>
        <taxon>ecological metagenomes</taxon>
    </lineage>
</organism>
<name>A0A6J6C2U0_9ZZZZ</name>
<protein>
    <submittedName>
        <fullName evidence="1">Unannotated protein</fullName>
    </submittedName>
</protein>
<reference evidence="1" key="1">
    <citation type="submission" date="2020-05" db="EMBL/GenBank/DDBJ databases">
        <authorList>
            <person name="Chiriac C."/>
            <person name="Salcher M."/>
            <person name="Ghai R."/>
            <person name="Kavagutti S V."/>
        </authorList>
    </citation>
    <scope>NUCLEOTIDE SEQUENCE</scope>
</reference>
<dbReference type="EMBL" id="CAEZSS010000068">
    <property type="protein sequence ID" value="CAB4545464.1"/>
    <property type="molecule type" value="Genomic_DNA"/>
</dbReference>
<sequence>MARSEAPKTTSGVAIGKKIKILVVVRPLNLWRPIAKAIIVPKIVANTVDSTPIFNELTTDSQTCGAPQGFFQLSKVKLCHTKLLFPALLNEKAKV</sequence>
<gene>
    <name evidence="1" type="ORF">UFOPK1505_00459</name>
</gene>
<proteinExistence type="predicted"/>
<accession>A0A6J6C2U0</accession>
<evidence type="ECO:0000313" key="1">
    <source>
        <dbReference type="EMBL" id="CAB4545464.1"/>
    </source>
</evidence>